<dbReference type="PANTHER" id="PTHR43677:SF11">
    <property type="entry name" value="ZINC-CONTAINING ALCOHOL DEHYDROGENASE"/>
    <property type="match status" value="1"/>
</dbReference>
<dbReference type="OrthoDB" id="9787435at2"/>
<dbReference type="InterPro" id="IPR051397">
    <property type="entry name" value="Zn-ADH-like_protein"/>
</dbReference>
<evidence type="ECO:0000313" key="3">
    <source>
        <dbReference type="Proteomes" id="UP000271678"/>
    </source>
</evidence>
<dbReference type="InterPro" id="IPR036291">
    <property type="entry name" value="NAD(P)-bd_dom_sf"/>
</dbReference>
<accession>A0A3M9M0F6</accession>
<evidence type="ECO:0000259" key="1">
    <source>
        <dbReference type="Pfam" id="PF00107"/>
    </source>
</evidence>
<dbReference type="SUPFAM" id="SSF51735">
    <property type="entry name" value="NAD(P)-binding Rossmann-fold domains"/>
    <property type="match status" value="1"/>
</dbReference>
<dbReference type="PANTHER" id="PTHR43677">
    <property type="entry name" value="SHORT-CHAIN DEHYDROGENASE/REDUCTASE"/>
    <property type="match status" value="1"/>
</dbReference>
<comment type="caution">
    <text evidence="2">The sequence shown here is derived from an EMBL/GenBank/DDBJ whole genome shotgun (WGS) entry which is preliminary data.</text>
</comment>
<dbReference type="InterPro" id="IPR011032">
    <property type="entry name" value="GroES-like_sf"/>
</dbReference>
<dbReference type="Proteomes" id="UP000271678">
    <property type="component" value="Unassembled WGS sequence"/>
</dbReference>
<reference evidence="2 3" key="1">
    <citation type="submission" date="2018-11" db="EMBL/GenBank/DDBJ databases">
        <title>Draft genome of Simplicispira Flexivirga sp. BO-16.</title>
        <authorList>
            <person name="Im W.T."/>
        </authorList>
    </citation>
    <scope>NUCLEOTIDE SEQUENCE [LARGE SCALE GENOMIC DNA]</scope>
    <source>
        <strain evidence="2 3">BO-16</strain>
    </source>
</reference>
<dbReference type="SUPFAM" id="SSF50129">
    <property type="entry name" value="GroES-like"/>
    <property type="match status" value="1"/>
</dbReference>
<sequence length="315" mass="31886">MKAAVVTEAGATPVCANFPEPEAAEGATTYDLVGAGIHQIVRSLAAGRHYGSTGTYPQVAGVDAVGRRPDGALVYTGFTRAPWGTMAERLATPMGFELPAGADPLAVAAGTNPGMSGYLPLRARKAELGELGTVLVLGATGMSGRMAVQAALHLGAQRVVGAGRDAARLEQVASYGAVPVALGDDPAAAIRTGLDGHAPDLVLDFVWGAIAEAAFDALGRTGLAEDDADITYTQIGALAGPNAAVPSTLLRSRRIRIVGSGAGSATRETLATGLPEVIGLIGSGVLQVPHRAYPLSEVGRAWTHGGDERAVVVPG</sequence>
<gene>
    <name evidence="2" type="ORF">EFY87_17465</name>
</gene>
<dbReference type="InterPro" id="IPR013149">
    <property type="entry name" value="ADH-like_C"/>
</dbReference>
<feature type="domain" description="Alcohol dehydrogenase-like C-terminal" evidence="1">
    <location>
        <begin position="144"/>
        <end position="271"/>
    </location>
</feature>
<protein>
    <submittedName>
        <fullName evidence="2">Zinc-binding alcohol dehydrogenase family protein</fullName>
    </submittedName>
</protein>
<dbReference type="Pfam" id="PF00107">
    <property type="entry name" value="ADH_zinc_N"/>
    <property type="match status" value="1"/>
</dbReference>
<organism evidence="2 3">
    <name type="scientific">Flexivirga caeni</name>
    <dbReference type="NCBI Taxonomy" id="2294115"/>
    <lineage>
        <taxon>Bacteria</taxon>
        <taxon>Bacillati</taxon>
        <taxon>Actinomycetota</taxon>
        <taxon>Actinomycetes</taxon>
        <taxon>Micrococcales</taxon>
        <taxon>Dermacoccaceae</taxon>
        <taxon>Flexivirga</taxon>
    </lineage>
</organism>
<dbReference type="Gene3D" id="3.90.180.10">
    <property type="entry name" value="Medium-chain alcohol dehydrogenases, catalytic domain"/>
    <property type="match status" value="1"/>
</dbReference>
<dbReference type="EMBL" id="RJJQ01000021">
    <property type="protein sequence ID" value="RNI19039.1"/>
    <property type="molecule type" value="Genomic_DNA"/>
</dbReference>
<dbReference type="GO" id="GO:0016491">
    <property type="term" value="F:oxidoreductase activity"/>
    <property type="evidence" value="ECO:0007669"/>
    <property type="project" value="TreeGrafter"/>
</dbReference>
<dbReference type="RefSeq" id="WP_123272763.1">
    <property type="nucleotide sequence ID" value="NZ_RJJQ01000021.1"/>
</dbReference>
<dbReference type="AlphaFoldDB" id="A0A3M9M0F6"/>
<evidence type="ECO:0000313" key="2">
    <source>
        <dbReference type="EMBL" id="RNI19039.1"/>
    </source>
</evidence>
<keyword evidence="3" id="KW-1185">Reference proteome</keyword>
<proteinExistence type="predicted"/>
<name>A0A3M9M0F6_9MICO</name>